<proteinExistence type="predicted"/>
<dbReference type="GO" id="GO:0016020">
    <property type="term" value="C:membrane"/>
    <property type="evidence" value="ECO:0007669"/>
    <property type="project" value="InterPro"/>
</dbReference>
<protein>
    <submittedName>
        <fullName evidence="3">Magnesium transporter</fullName>
    </submittedName>
</protein>
<dbReference type="EMBL" id="FORO01000023">
    <property type="protein sequence ID" value="SFJ34422.1"/>
    <property type="molecule type" value="Genomic_DNA"/>
</dbReference>
<evidence type="ECO:0000313" key="3">
    <source>
        <dbReference type="EMBL" id="SFJ34422.1"/>
    </source>
</evidence>
<gene>
    <name evidence="3" type="ORF">SAMN05443661_12334</name>
</gene>
<dbReference type="PROSITE" id="PS51371">
    <property type="entry name" value="CBS"/>
    <property type="match status" value="2"/>
</dbReference>
<sequence length="138" mass="14838">MPNTLTGLVSDEFQTAPPTTTVDEAIDRFRDRTPTDGTTLYYLYVVDGGDLIGIVSLTDLLNADRTAAVEKIMTTDIQTVSTDTPIAAAVDTISERGFPALPVTEDSDIAGVVRADDLLETVENELTITALKKAGFWV</sequence>
<dbReference type="OrthoDB" id="199083at2157"/>
<dbReference type="InterPro" id="IPR046342">
    <property type="entry name" value="CBS_dom_sf"/>
</dbReference>
<keyword evidence="1" id="KW-0129">CBS domain</keyword>
<organism evidence="3 4">
    <name type="scientific">Natronobacterium gregoryi</name>
    <dbReference type="NCBI Taxonomy" id="44930"/>
    <lineage>
        <taxon>Archaea</taxon>
        <taxon>Methanobacteriati</taxon>
        <taxon>Methanobacteriota</taxon>
        <taxon>Stenosarchaea group</taxon>
        <taxon>Halobacteria</taxon>
        <taxon>Halobacteriales</taxon>
        <taxon>Natrialbaceae</taxon>
        <taxon>Natronobacterium</taxon>
    </lineage>
</organism>
<feature type="domain" description="CBS" evidence="2">
    <location>
        <begin position="9"/>
        <end position="70"/>
    </location>
</feature>
<name>A0A1I3QLI6_9EURY</name>
<evidence type="ECO:0000259" key="2">
    <source>
        <dbReference type="PROSITE" id="PS51371"/>
    </source>
</evidence>
<evidence type="ECO:0000313" key="4">
    <source>
        <dbReference type="Proteomes" id="UP000182829"/>
    </source>
</evidence>
<feature type="domain" description="CBS" evidence="2">
    <location>
        <begin position="73"/>
        <end position="128"/>
    </location>
</feature>
<dbReference type="InterPro" id="IPR006669">
    <property type="entry name" value="MgtE_transporter"/>
</dbReference>
<dbReference type="InterPro" id="IPR000644">
    <property type="entry name" value="CBS_dom"/>
</dbReference>
<dbReference type="SMART" id="SM00116">
    <property type="entry name" value="CBS"/>
    <property type="match status" value="2"/>
</dbReference>
<evidence type="ECO:0000256" key="1">
    <source>
        <dbReference type="PROSITE-ProRule" id="PRU00703"/>
    </source>
</evidence>
<dbReference type="GO" id="GO:0015095">
    <property type="term" value="F:magnesium ion transmembrane transporter activity"/>
    <property type="evidence" value="ECO:0007669"/>
    <property type="project" value="InterPro"/>
</dbReference>
<dbReference type="GeneID" id="14208304"/>
<dbReference type="RefSeq" id="WP_005579572.1">
    <property type="nucleotide sequence ID" value="NZ_FORO01000023.1"/>
</dbReference>
<accession>A0A1I3QLI6</accession>
<dbReference type="PANTHER" id="PTHR43773:SF1">
    <property type="entry name" value="MAGNESIUM TRANSPORTER MGTE"/>
    <property type="match status" value="1"/>
</dbReference>
<dbReference type="Gene3D" id="3.10.580.10">
    <property type="entry name" value="CBS-domain"/>
    <property type="match status" value="1"/>
</dbReference>
<dbReference type="AlphaFoldDB" id="A0A1I3QLI6"/>
<dbReference type="SUPFAM" id="SSF54631">
    <property type="entry name" value="CBS-domain pair"/>
    <property type="match status" value="1"/>
</dbReference>
<reference evidence="3 4" key="1">
    <citation type="submission" date="2016-10" db="EMBL/GenBank/DDBJ databases">
        <authorList>
            <person name="de Groot N.N."/>
        </authorList>
    </citation>
    <scope>NUCLEOTIDE SEQUENCE [LARGE SCALE GENOMIC DNA]</scope>
    <source>
        <strain evidence="3 4">SP2</strain>
    </source>
</reference>
<dbReference type="Proteomes" id="UP000182829">
    <property type="component" value="Unassembled WGS sequence"/>
</dbReference>
<dbReference type="PANTHER" id="PTHR43773">
    <property type="entry name" value="MAGNESIUM TRANSPORTER MGTE"/>
    <property type="match status" value="1"/>
</dbReference>
<dbReference type="Pfam" id="PF00571">
    <property type="entry name" value="CBS"/>
    <property type="match status" value="2"/>
</dbReference>